<dbReference type="InterPro" id="IPR018060">
    <property type="entry name" value="HTH_AraC"/>
</dbReference>
<comment type="caution">
    <text evidence="5">The sequence shown here is derived from an EMBL/GenBank/DDBJ whole genome shotgun (WGS) entry which is preliminary data.</text>
</comment>
<dbReference type="Proteomes" id="UP000282311">
    <property type="component" value="Unassembled WGS sequence"/>
</dbReference>
<proteinExistence type="predicted"/>
<dbReference type="GO" id="GO:0043565">
    <property type="term" value="F:sequence-specific DNA binding"/>
    <property type="evidence" value="ECO:0007669"/>
    <property type="project" value="InterPro"/>
</dbReference>
<dbReference type="PROSITE" id="PS01124">
    <property type="entry name" value="HTH_ARAC_FAMILY_2"/>
    <property type="match status" value="1"/>
</dbReference>
<dbReference type="InterPro" id="IPR050204">
    <property type="entry name" value="AraC_XylS_family_regulators"/>
</dbReference>
<dbReference type="GO" id="GO:0003700">
    <property type="term" value="F:DNA-binding transcription factor activity"/>
    <property type="evidence" value="ECO:0007669"/>
    <property type="project" value="InterPro"/>
</dbReference>
<feature type="domain" description="HTH araC/xylS-type" evidence="4">
    <location>
        <begin position="168"/>
        <end position="266"/>
    </location>
</feature>
<dbReference type="EMBL" id="RBAH01000016">
    <property type="protein sequence ID" value="RKN79169.1"/>
    <property type="molecule type" value="Genomic_DNA"/>
</dbReference>
<evidence type="ECO:0000313" key="5">
    <source>
        <dbReference type="EMBL" id="RKN79169.1"/>
    </source>
</evidence>
<evidence type="ECO:0000313" key="6">
    <source>
        <dbReference type="Proteomes" id="UP000282311"/>
    </source>
</evidence>
<dbReference type="PROSITE" id="PS00041">
    <property type="entry name" value="HTH_ARAC_FAMILY_1"/>
    <property type="match status" value="1"/>
</dbReference>
<dbReference type="Gene3D" id="1.10.10.60">
    <property type="entry name" value="Homeodomain-like"/>
    <property type="match status" value="1"/>
</dbReference>
<dbReference type="PANTHER" id="PTHR46796">
    <property type="entry name" value="HTH-TYPE TRANSCRIPTIONAL ACTIVATOR RHAS-RELATED"/>
    <property type="match status" value="1"/>
</dbReference>
<keyword evidence="6" id="KW-1185">Reference proteome</keyword>
<dbReference type="InterPro" id="IPR020449">
    <property type="entry name" value="Tscrpt_reg_AraC-type_HTH"/>
</dbReference>
<evidence type="ECO:0000256" key="3">
    <source>
        <dbReference type="ARBA" id="ARBA00023163"/>
    </source>
</evidence>
<dbReference type="AlphaFoldDB" id="A0A3B0C502"/>
<evidence type="ECO:0000259" key="4">
    <source>
        <dbReference type="PROSITE" id="PS01124"/>
    </source>
</evidence>
<keyword evidence="2" id="KW-0238">DNA-binding</keyword>
<dbReference type="Gene3D" id="3.40.50.1980">
    <property type="entry name" value="Nitrogenase molybdenum iron protein domain"/>
    <property type="match status" value="1"/>
</dbReference>
<gene>
    <name evidence="5" type="ORF">D7M11_21040</name>
</gene>
<protein>
    <submittedName>
        <fullName evidence="5">AraC family transcriptional regulator</fullName>
    </submittedName>
</protein>
<dbReference type="Pfam" id="PF12833">
    <property type="entry name" value="HTH_18"/>
    <property type="match status" value="1"/>
</dbReference>
<dbReference type="InterPro" id="IPR018062">
    <property type="entry name" value="HTH_AraC-typ_CS"/>
</dbReference>
<dbReference type="SUPFAM" id="SSF53807">
    <property type="entry name" value="Helical backbone' metal receptor"/>
    <property type="match status" value="1"/>
</dbReference>
<sequence length="508" mass="57307">MATLTFTGTTELKLANGGVTEMTGRDEQMFGFVGKGNAKAVVRSDEAAGRSGKLMSGELFYLPPDCSCTLENEGSGVFHIRWIRFRCDGGDMPELAGSLCESADFAALRFRLPQARGWMAGFPAEDPEELEPAAFFRLQAHLYAIASAYVGHHRKPKGTDDDLLDYVEQTKRYMTDRYAEPIDVEELARQSGASSGRFYEAFRKQTGLSPHKYMTFVRLGQALGMLADLRSSVSEVAHSAGYPDELYFSRLFKKHMGMSPTEYAACAHKKIVMQPIFEGDLSVLGIRPEWMLDRGWWEHPEPFVRQIAETRPELVLTSPIPGELLRAVAEISPIISLEWKGYPWKKRLTQISGILGIGSVAEWWLAFYDRKVDNARRLVRRHLGNTPFLLASAHGPGYRIYGMQMNKVKDLFYDDLGVKPPEEAFRFGLLEVDSFREVADMPSDNLILLMPHSRSEEDISDCRRRWSEREGRPEHARCLVVRYAGPLMYNAAANESLIDQTVRLLAAK</sequence>
<dbReference type="InterPro" id="IPR009057">
    <property type="entry name" value="Homeodomain-like_sf"/>
</dbReference>
<dbReference type="SUPFAM" id="SSF46689">
    <property type="entry name" value="Homeodomain-like"/>
    <property type="match status" value="2"/>
</dbReference>
<reference evidence="5 6" key="1">
    <citation type="journal article" date="2007" name="Int. J. Syst. Evol. Microbiol.">
        <title>Paenibacillus ginsengarvi sp. nov., isolated from soil from ginseng cultivation.</title>
        <authorList>
            <person name="Yoon M.H."/>
            <person name="Ten L.N."/>
            <person name="Im W.T."/>
        </authorList>
    </citation>
    <scope>NUCLEOTIDE SEQUENCE [LARGE SCALE GENOMIC DNA]</scope>
    <source>
        <strain evidence="5 6">KCTC 13059</strain>
    </source>
</reference>
<organism evidence="5 6">
    <name type="scientific">Paenibacillus ginsengarvi</name>
    <dbReference type="NCBI Taxonomy" id="400777"/>
    <lineage>
        <taxon>Bacteria</taxon>
        <taxon>Bacillati</taxon>
        <taxon>Bacillota</taxon>
        <taxon>Bacilli</taxon>
        <taxon>Bacillales</taxon>
        <taxon>Paenibacillaceae</taxon>
        <taxon>Paenibacillus</taxon>
    </lineage>
</organism>
<keyword evidence="3" id="KW-0804">Transcription</keyword>
<dbReference type="PRINTS" id="PR00032">
    <property type="entry name" value="HTHARAC"/>
</dbReference>
<evidence type="ECO:0000256" key="2">
    <source>
        <dbReference type="ARBA" id="ARBA00023125"/>
    </source>
</evidence>
<accession>A0A3B0C502</accession>
<dbReference type="SMART" id="SM00342">
    <property type="entry name" value="HTH_ARAC"/>
    <property type="match status" value="1"/>
</dbReference>
<keyword evidence="1" id="KW-0805">Transcription regulation</keyword>
<name>A0A3B0C502_9BACL</name>
<evidence type="ECO:0000256" key="1">
    <source>
        <dbReference type="ARBA" id="ARBA00023015"/>
    </source>
</evidence>